<proteinExistence type="predicted"/>
<dbReference type="EMBL" id="JAIFTH010002519">
    <property type="protein sequence ID" value="KAG9508396.1"/>
    <property type="molecule type" value="Genomic_DNA"/>
</dbReference>
<accession>A0ABQ7S4R0</accession>
<comment type="caution">
    <text evidence="1">The sequence shown here is derived from an EMBL/GenBank/DDBJ whole genome shotgun (WGS) entry which is preliminary data.</text>
</comment>
<reference evidence="1 2" key="1">
    <citation type="submission" date="2020-10" db="EMBL/GenBank/DDBJ databases">
        <authorList>
            <person name="Klimov P.B."/>
            <person name="Dyachkov S.M."/>
            <person name="Chetverikov P.E."/>
        </authorList>
    </citation>
    <scope>NUCLEOTIDE SEQUENCE [LARGE SCALE GENOMIC DNA]</scope>
    <source>
        <strain evidence="1">BMOC 18-1129-001#AD2665</strain>
        <tissue evidence="1">Entire mites</tissue>
    </source>
</reference>
<feature type="non-terminal residue" evidence="1">
    <location>
        <position position="92"/>
    </location>
</feature>
<name>A0ABQ7S4R0_9ACAR</name>
<organism evidence="1 2">
    <name type="scientific">Fragariocoptes setiger</name>
    <dbReference type="NCBI Taxonomy" id="1670756"/>
    <lineage>
        <taxon>Eukaryota</taxon>
        <taxon>Metazoa</taxon>
        <taxon>Ecdysozoa</taxon>
        <taxon>Arthropoda</taxon>
        <taxon>Chelicerata</taxon>
        <taxon>Arachnida</taxon>
        <taxon>Acari</taxon>
        <taxon>Acariformes</taxon>
        <taxon>Trombidiformes</taxon>
        <taxon>Prostigmata</taxon>
        <taxon>Eupodina</taxon>
        <taxon>Eriophyoidea</taxon>
        <taxon>Phytoptidae</taxon>
        <taxon>Fragariocoptes</taxon>
    </lineage>
</organism>
<gene>
    <name evidence="1" type="ORF">GZH46_03112</name>
</gene>
<protein>
    <submittedName>
        <fullName evidence="1">Uncharacterized protein</fullName>
    </submittedName>
</protein>
<dbReference type="Proteomes" id="UP000825002">
    <property type="component" value="Unassembled WGS sequence"/>
</dbReference>
<evidence type="ECO:0000313" key="2">
    <source>
        <dbReference type="Proteomes" id="UP000825002"/>
    </source>
</evidence>
<sequence>MFIKIGDVTLPIDVDRAVFNHHARMVKHVREWDDSIVDHMQRMFLYEHEDINVGCVEINLDAFYKYYSNLEQLYYALLETDFADGYESADEV</sequence>
<keyword evidence="2" id="KW-1185">Reference proteome</keyword>
<evidence type="ECO:0000313" key="1">
    <source>
        <dbReference type="EMBL" id="KAG9508396.1"/>
    </source>
</evidence>